<evidence type="ECO:0000256" key="2">
    <source>
        <dbReference type="SAM" id="MobiDB-lite"/>
    </source>
</evidence>
<dbReference type="AlphaFoldDB" id="A0AAE0G9P9"/>
<name>A0AAE0G9P9_9CHLO</name>
<gene>
    <name evidence="4" type="ORF">CYMTET_17637</name>
</gene>
<feature type="coiled-coil region" evidence="1">
    <location>
        <begin position="32"/>
        <end position="66"/>
    </location>
</feature>
<feature type="coiled-coil region" evidence="1">
    <location>
        <begin position="216"/>
        <end position="301"/>
    </location>
</feature>
<feature type="coiled-coil region" evidence="1">
    <location>
        <begin position="780"/>
        <end position="822"/>
    </location>
</feature>
<sequence length="936" mass="101343">MGLTAGEGMEGDLERQLEELKQQTDKDLAASREAAMLEKDRLESRIQQLMEQLTSTESARELALSEARAAAAVASACAGADAPGSPPFTSAMSSPACTPARVAGEMSFSEGEELDRVKFNLSKIAEKADDAAALESYVSKLEAQNEWWQKCRVRLEAQLSSANTEIQSLARAKAELETMAQVRVTEMQALANQLAVVEGEWERERVAEVAARKCQVAEAEQARATELEKLEEQLARVALERAVEIEKVEEALQAVEKARTDEMARAEAALAAAEAQRAADMQRLEEQLQSSELRRVALEGRCEDDERKQAIRRQHEANYGHAEEKVALLTSKVEEGAKTAEALTGRIQQVEAEALQQQQEHAAALAQVRSELVVAEAEITSSKRDLAEAHTELSSERGGHAAARAELALLQQATSSQGSAAEVNADALLASAENAGTHAAAQLISMTERLAASDAEAEVVRKARVKEVQDLQQRIAGLEVEKGKLQAARNSEVVQLRASISALQAEKHASELEHVREAELLKQEAEGAQRAAQAVRQMEVDPLREQLTIAALERAKAERSLAQKAQSEARLQVQLASAQAERKQQLEQRSHQITELQAALSRVRQEAESARTGKAGEQAGAKEGSAAPEAKGAVSRADDSDSGGDAAPGVEEPRPLRPLSRVSSRGSGVTMASGEADVSAGAEVELALEAWQAEMASLTAVQAQLATQEKTARTATEIGVLMGEVQRQRTQLDQMRAAAQGPLRIQSKLIKQRQADIKALQQVAENLAEGPKRSEARRQVSMLESLVSEQRKRLEEVQGKISTELKQQDRNLKHKLEALQLRHASSSTDSSLAKIGGTALVEMGGAKASILVGVSLLFLKFALERTSAVFLICLITVLAASLHYGAFDIKDRKEAMAVYRKASTDFYDNLHMMITFCVVGLFFSSSSTSTTPPSHR</sequence>
<feature type="region of interest" description="Disordered" evidence="2">
    <location>
        <begin position="597"/>
        <end position="678"/>
    </location>
</feature>
<keyword evidence="3" id="KW-0812">Transmembrane</keyword>
<keyword evidence="5" id="KW-1185">Reference proteome</keyword>
<keyword evidence="3" id="KW-1133">Transmembrane helix</keyword>
<keyword evidence="1" id="KW-0175">Coiled coil</keyword>
<dbReference type="Proteomes" id="UP001190700">
    <property type="component" value="Unassembled WGS sequence"/>
</dbReference>
<reference evidence="4 5" key="1">
    <citation type="journal article" date="2015" name="Genome Biol. Evol.">
        <title>Comparative Genomics of a Bacterivorous Green Alga Reveals Evolutionary Causalities and Consequences of Phago-Mixotrophic Mode of Nutrition.</title>
        <authorList>
            <person name="Burns J.A."/>
            <person name="Paasch A."/>
            <person name="Narechania A."/>
            <person name="Kim E."/>
        </authorList>
    </citation>
    <scope>NUCLEOTIDE SEQUENCE [LARGE SCALE GENOMIC DNA]</scope>
    <source>
        <strain evidence="4 5">PLY_AMNH</strain>
    </source>
</reference>
<feature type="compositionally biased region" description="Low complexity" evidence="2">
    <location>
        <begin position="613"/>
        <end position="635"/>
    </location>
</feature>
<organism evidence="4 5">
    <name type="scientific">Cymbomonas tetramitiformis</name>
    <dbReference type="NCBI Taxonomy" id="36881"/>
    <lineage>
        <taxon>Eukaryota</taxon>
        <taxon>Viridiplantae</taxon>
        <taxon>Chlorophyta</taxon>
        <taxon>Pyramimonadophyceae</taxon>
        <taxon>Pyramimonadales</taxon>
        <taxon>Pyramimonadaceae</taxon>
        <taxon>Cymbomonas</taxon>
    </lineage>
</organism>
<protein>
    <submittedName>
        <fullName evidence="4">Uncharacterized protein</fullName>
    </submittedName>
</protein>
<feature type="coiled-coil region" evidence="1">
    <location>
        <begin position="152"/>
        <end position="179"/>
    </location>
</feature>
<evidence type="ECO:0000256" key="3">
    <source>
        <dbReference type="SAM" id="Phobius"/>
    </source>
</evidence>
<accession>A0AAE0G9P9</accession>
<keyword evidence="3" id="KW-0472">Membrane</keyword>
<evidence type="ECO:0000313" key="5">
    <source>
        <dbReference type="Proteomes" id="UP001190700"/>
    </source>
</evidence>
<feature type="transmembrane region" description="Helical" evidence="3">
    <location>
        <begin position="906"/>
        <end position="924"/>
    </location>
</feature>
<evidence type="ECO:0000256" key="1">
    <source>
        <dbReference type="SAM" id="Coils"/>
    </source>
</evidence>
<feature type="transmembrane region" description="Helical" evidence="3">
    <location>
        <begin position="868"/>
        <end position="886"/>
    </location>
</feature>
<proteinExistence type="predicted"/>
<comment type="caution">
    <text evidence="4">The sequence shown here is derived from an EMBL/GenBank/DDBJ whole genome shotgun (WGS) entry which is preliminary data.</text>
</comment>
<dbReference type="EMBL" id="LGRX02007890">
    <property type="protein sequence ID" value="KAK3274169.1"/>
    <property type="molecule type" value="Genomic_DNA"/>
</dbReference>
<feature type="compositionally biased region" description="Low complexity" evidence="2">
    <location>
        <begin position="657"/>
        <end position="669"/>
    </location>
</feature>
<feature type="coiled-coil region" evidence="1">
    <location>
        <begin position="461"/>
        <end position="488"/>
    </location>
</feature>
<evidence type="ECO:0000313" key="4">
    <source>
        <dbReference type="EMBL" id="KAK3274169.1"/>
    </source>
</evidence>
<feature type="coiled-coil region" evidence="1">
    <location>
        <begin position="333"/>
        <end position="385"/>
    </location>
</feature>